<evidence type="ECO:0000256" key="7">
    <source>
        <dbReference type="ARBA" id="ARBA00023136"/>
    </source>
</evidence>
<evidence type="ECO:0000256" key="5">
    <source>
        <dbReference type="ARBA" id="ARBA00022692"/>
    </source>
</evidence>
<dbReference type="InterPro" id="IPR004299">
    <property type="entry name" value="MBOAT_fam"/>
</dbReference>
<feature type="transmembrane region" description="Helical" evidence="10">
    <location>
        <begin position="408"/>
        <end position="426"/>
    </location>
</feature>
<proteinExistence type="inferred from homology"/>
<feature type="transmembrane region" description="Helical" evidence="10">
    <location>
        <begin position="42"/>
        <end position="62"/>
    </location>
</feature>
<evidence type="ECO:0000256" key="2">
    <source>
        <dbReference type="ARBA" id="ARBA00010323"/>
    </source>
</evidence>
<feature type="transmembrane region" description="Helical" evidence="10">
    <location>
        <begin position="355"/>
        <end position="372"/>
    </location>
</feature>
<dbReference type="PANTHER" id="PTHR13285:SF23">
    <property type="entry name" value="TEICHOIC ACID D-ALANYLTRANSFERASE"/>
    <property type="match status" value="1"/>
</dbReference>
<evidence type="ECO:0000256" key="9">
    <source>
        <dbReference type="PIRNR" id="PIRNR016636"/>
    </source>
</evidence>
<accession>A0A521G0B6</accession>
<keyword evidence="5 10" id="KW-0812">Transmembrane</keyword>
<evidence type="ECO:0000256" key="1">
    <source>
        <dbReference type="ARBA" id="ARBA00004651"/>
    </source>
</evidence>
<keyword evidence="12" id="KW-1185">Reference proteome</keyword>
<feature type="transmembrane region" description="Helical" evidence="10">
    <location>
        <begin position="446"/>
        <end position="465"/>
    </location>
</feature>
<dbReference type="EMBL" id="NQJD01000026">
    <property type="protein sequence ID" value="TAA74466.1"/>
    <property type="molecule type" value="Genomic_DNA"/>
</dbReference>
<comment type="similarity">
    <text evidence="2 9">Belongs to the membrane-bound acyltransferase family.</text>
</comment>
<gene>
    <name evidence="11" type="ORF">CDV28_12626</name>
</gene>
<evidence type="ECO:0000256" key="6">
    <source>
        <dbReference type="ARBA" id="ARBA00022989"/>
    </source>
</evidence>
<dbReference type="PIRSF" id="PIRSF016636">
    <property type="entry name" value="AlgI_DltB"/>
    <property type="match status" value="1"/>
</dbReference>
<organism evidence="11 12">
    <name type="scientific">Candidatus Electronema aureum</name>
    <dbReference type="NCBI Taxonomy" id="2005002"/>
    <lineage>
        <taxon>Bacteria</taxon>
        <taxon>Pseudomonadati</taxon>
        <taxon>Thermodesulfobacteriota</taxon>
        <taxon>Desulfobulbia</taxon>
        <taxon>Desulfobulbales</taxon>
        <taxon>Desulfobulbaceae</taxon>
        <taxon>Candidatus Electronema</taxon>
    </lineage>
</organism>
<dbReference type="PANTHER" id="PTHR13285">
    <property type="entry name" value="ACYLTRANSFERASE"/>
    <property type="match status" value="1"/>
</dbReference>
<dbReference type="PIRSF" id="PIRSF500217">
    <property type="entry name" value="AlgI"/>
    <property type="match status" value="1"/>
</dbReference>
<feature type="transmembrane region" description="Helical" evidence="10">
    <location>
        <begin position="117"/>
        <end position="135"/>
    </location>
</feature>
<evidence type="ECO:0000313" key="11">
    <source>
        <dbReference type="EMBL" id="TAA74466.1"/>
    </source>
</evidence>
<dbReference type="InterPro" id="IPR051085">
    <property type="entry name" value="MB_O-acyltransferase"/>
</dbReference>
<dbReference type="GO" id="GO:0016746">
    <property type="term" value="F:acyltransferase activity"/>
    <property type="evidence" value="ECO:0007669"/>
    <property type="project" value="UniProtKB-KW"/>
</dbReference>
<dbReference type="InterPro" id="IPR028362">
    <property type="entry name" value="AlgI"/>
</dbReference>
<name>A0A521G0B6_9BACT</name>
<evidence type="ECO:0000256" key="10">
    <source>
        <dbReference type="SAM" id="Phobius"/>
    </source>
</evidence>
<comment type="caution">
    <text evidence="11">The sequence shown here is derived from an EMBL/GenBank/DDBJ whole genome shotgun (WGS) entry which is preliminary data.</text>
</comment>
<evidence type="ECO:0000256" key="4">
    <source>
        <dbReference type="ARBA" id="ARBA00022679"/>
    </source>
</evidence>
<dbReference type="Pfam" id="PF03062">
    <property type="entry name" value="MBOAT"/>
    <property type="match status" value="1"/>
</dbReference>
<evidence type="ECO:0000256" key="3">
    <source>
        <dbReference type="ARBA" id="ARBA00022475"/>
    </source>
</evidence>
<sequence>MLFSSITFLFFFLPIILAAHLCAGARGRNVLLLAGSILFYFWGEQLFVFVLIASAFINYLFGLLISRRGKTEKLVLAVAVAVNLGLLGFFKYANFIVANFNALLTQFGIEHLVLEKVHLPIGISFFTFEALSYLIDIYRQKYPAQKNPLYIGLYFSLFPRLIAGPIVRYNDIAEQIKQRTITLTDFAAGAERFIFGLGKKVLIANSVGQLADQIFTLPAETLSTGTAWLGVLCYSLQIYFDFSGYSDMAIGLGRMFGFHLLENFNYPYISRSVREFWRRWHMSLSTWLRDYLYIPLGGNRHGAVRTGFNLLIVFLLCGLWHGASWNFILWGLLYGVFLVVERGRFGKMLDQKHPFWQHMYTLFVIGNGWVLFRLERLADVGSYFAAMYGFAKADTMLPQISMRLDSRWCCSLAAGIMLSAPLYPWLRKNLQPTTAILALPAQAVKLLLITAILLYSAASLAVNSYNPFIYFRF</sequence>
<dbReference type="AlphaFoldDB" id="A0A521G0B6"/>
<dbReference type="InterPro" id="IPR024194">
    <property type="entry name" value="Ac/AlaTfrase_AlgI/DltB"/>
</dbReference>
<feature type="transmembrane region" description="Helical" evidence="10">
    <location>
        <begin position="310"/>
        <end position="335"/>
    </location>
</feature>
<keyword evidence="7 9" id="KW-0472">Membrane</keyword>
<reference evidence="11" key="1">
    <citation type="submission" date="2017-07" db="EMBL/GenBank/DDBJ databases">
        <title>The cable genome - Insights into the physiology and evolution of filamentous bacteria capable of sulfide oxidation via long distance electron transfer.</title>
        <authorList>
            <person name="Thorup C."/>
            <person name="Bjerg J.T."/>
            <person name="Schreiber L."/>
            <person name="Nielsen L.P."/>
            <person name="Kjeldsen K.U."/>
            <person name="Boesen T."/>
            <person name="Boggild A."/>
            <person name="Meysman F."/>
            <person name="Geelhoed J."/>
            <person name="Schramm A."/>
        </authorList>
    </citation>
    <scope>NUCLEOTIDE SEQUENCE [LARGE SCALE GENOMIC DNA]</scope>
    <source>
        <strain evidence="11">GS</strain>
    </source>
</reference>
<evidence type="ECO:0000256" key="8">
    <source>
        <dbReference type="ARBA" id="ARBA00023315"/>
    </source>
</evidence>
<keyword evidence="8 9" id="KW-0012">Acyltransferase</keyword>
<evidence type="ECO:0000313" key="12">
    <source>
        <dbReference type="Proteomes" id="UP000316238"/>
    </source>
</evidence>
<dbReference type="Proteomes" id="UP000316238">
    <property type="component" value="Unassembled WGS sequence"/>
</dbReference>
<keyword evidence="6 10" id="KW-1133">Transmembrane helix</keyword>
<dbReference type="GO" id="GO:0005886">
    <property type="term" value="C:plasma membrane"/>
    <property type="evidence" value="ECO:0007669"/>
    <property type="project" value="UniProtKB-SubCell"/>
</dbReference>
<comment type="subcellular location">
    <subcellularLocation>
        <location evidence="1">Cell membrane</location>
        <topology evidence="1">Multi-pass membrane protein</topology>
    </subcellularLocation>
</comment>
<dbReference type="GO" id="GO:0042121">
    <property type="term" value="P:alginic acid biosynthetic process"/>
    <property type="evidence" value="ECO:0007669"/>
    <property type="project" value="InterPro"/>
</dbReference>
<feature type="transmembrane region" description="Helical" evidence="10">
    <location>
        <begin position="74"/>
        <end position="97"/>
    </location>
</feature>
<keyword evidence="3 9" id="KW-1003">Cell membrane</keyword>
<keyword evidence="4 9" id="KW-0808">Transferase</keyword>
<protein>
    <submittedName>
        <fullName evidence="11">Alginate O-acetyltransferase complex protein AlgI</fullName>
    </submittedName>
</protein>